<feature type="modified residue" description="N6-(pyridoxal phosphate)lysine" evidence="2 3">
    <location>
        <position position="47"/>
    </location>
</feature>
<comment type="caution">
    <text evidence="6">The sequence shown here is derived from an EMBL/GenBank/DDBJ whole genome shotgun (WGS) entry which is preliminary data.</text>
</comment>
<dbReference type="OrthoDB" id="9804072at2"/>
<evidence type="ECO:0000313" key="7">
    <source>
        <dbReference type="Proteomes" id="UP000237968"/>
    </source>
</evidence>
<dbReference type="PIRSF" id="PIRSF004848">
    <property type="entry name" value="YBL036c_PLPDEIII"/>
    <property type="match status" value="1"/>
</dbReference>
<evidence type="ECO:0000256" key="1">
    <source>
        <dbReference type="ARBA" id="ARBA00022898"/>
    </source>
</evidence>
<name>A0A2S9XDB8_9BACT</name>
<dbReference type="Proteomes" id="UP000237968">
    <property type="component" value="Unassembled WGS sequence"/>
</dbReference>
<dbReference type="InterPro" id="IPR029066">
    <property type="entry name" value="PLP-binding_barrel"/>
</dbReference>
<dbReference type="InterPro" id="IPR011078">
    <property type="entry name" value="PyrdxlP_homeostasis"/>
</dbReference>
<keyword evidence="1 2" id="KW-0663">Pyridoxal phosphate</keyword>
<protein>
    <recommendedName>
        <fullName evidence="2">Pyridoxal phosphate homeostasis protein</fullName>
        <shortName evidence="2">PLP homeostasis protein</shortName>
    </recommendedName>
</protein>
<proteinExistence type="inferred from homology"/>
<organism evidence="6 7">
    <name type="scientific">Enhygromyxa salina</name>
    <dbReference type="NCBI Taxonomy" id="215803"/>
    <lineage>
        <taxon>Bacteria</taxon>
        <taxon>Pseudomonadati</taxon>
        <taxon>Myxococcota</taxon>
        <taxon>Polyangia</taxon>
        <taxon>Nannocystales</taxon>
        <taxon>Nannocystaceae</taxon>
        <taxon>Enhygromyxa</taxon>
    </lineage>
</organism>
<dbReference type="AlphaFoldDB" id="A0A2S9XDB8"/>
<evidence type="ECO:0000256" key="3">
    <source>
        <dbReference type="PIRSR" id="PIRSR004848-1"/>
    </source>
</evidence>
<evidence type="ECO:0000313" key="6">
    <source>
        <dbReference type="EMBL" id="PRP90859.1"/>
    </source>
</evidence>
<dbReference type="RefSeq" id="WP_106395293.1">
    <property type="nucleotide sequence ID" value="NZ_PVNK01000267.1"/>
</dbReference>
<reference evidence="6 7" key="1">
    <citation type="submission" date="2018-03" db="EMBL/GenBank/DDBJ databases">
        <title>Draft Genome Sequences of the Obligatory Marine Myxobacteria Enhygromyxa salina SWB005.</title>
        <authorList>
            <person name="Poehlein A."/>
            <person name="Moghaddam J.A."/>
            <person name="Harms H."/>
            <person name="Alanjari M."/>
            <person name="Koenig G.M."/>
            <person name="Daniel R."/>
            <person name="Schaeberle T.F."/>
        </authorList>
    </citation>
    <scope>NUCLEOTIDE SEQUENCE [LARGE SCALE GENOMIC DNA]</scope>
    <source>
        <strain evidence="6 7">SWB005</strain>
    </source>
</reference>
<dbReference type="Gene3D" id="3.20.20.10">
    <property type="entry name" value="Alanine racemase"/>
    <property type="match status" value="1"/>
</dbReference>
<feature type="domain" description="Alanine racemase N-terminal" evidence="5">
    <location>
        <begin position="19"/>
        <end position="241"/>
    </location>
</feature>
<evidence type="ECO:0000256" key="2">
    <source>
        <dbReference type="HAMAP-Rule" id="MF_02087"/>
    </source>
</evidence>
<evidence type="ECO:0000259" key="5">
    <source>
        <dbReference type="Pfam" id="PF01168"/>
    </source>
</evidence>
<dbReference type="InterPro" id="IPR001608">
    <property type="entry name" value="Ala_racemase_N"/>
</dbReference>
<dbReference type="GO" id="GO:0030170">
    <property type="term" value="F:pyridoxal phosphate binding"/>
    <property type="evidence" value="ECO:0007669"/>
    <property type="project" value="UniProtKB-UniRule"/>
</dbReference>
<dbReference type="FunFam" id="3.20.20.10:FF:000018">
    <property type="entry name" value="Pyridoxal phosphate homeostasis protein"/>
    <property type="match status" value="1"/>
</dbReference>
<keyword evidence="7" id="KW-1185">Reference proteome</keyword>
<dbReference type="SUPFAM" id="SSF51419">
    <property type="entry name" value="PLP-binding barrel"/>
    <property type="match status" value="1"/>
</dbReference>
<comment type="function">
    <text evidence="2">Pyridoxal 5'-phosphate (PLP)-binding protein, which is involved in PLP homeostasis.</text>
</comment>
<accession>A0A2S9XDB8</accession>
<sequence>MTDHTATPKPELVEQIGANLQRVRARMAAAIERRGPGPEVRLIGVSKRQALAKIVAAHAAGLRDFGENYAQELRDKLRDWPPERDARWHYIGAIQSNKLKYMVGKTALIHTVDRPELIDAISRRAANGGWVQEFLIEVNLGGEDQKAGVAPSDVPALLDACATAEHARCVGLMIIPPPGEPEHTRRFFRELRELHERLRDGPERPGVDLRELSMGMSADFELAIEEGATLIRVGTAIFGARA</sequence>
<dbReference type="NCBIfam" id="TIGR00044">
    <property type="entry name" value="YggS family pyridoxal phosphate-dependent enzyme"/>
    <property type="match status" value="1"/>
</dbReference>
<dbReference type="Pfam" id="PF01168">
    <property type="entry name" value="Ala_racemase_N"/>
    <property type="match status" value="1"/>
</dbReference>
<evidence type="ECO:0000256" key="4">
    <source>
        <dbReference type="RuleBase" id="RU004514"/>
    </source>
</evidence>
<dbReference type="PANTHER" id="PTHR10146:SF14">
    <property type="entry name" value="PYRIDOXAL PHOSPHATE HOMEOSTASIS PROTEIN"/>
    <property type="match status" value="1"/>
</dbReference>
<dbReference type="EMBL" id="PVNK01000267">
    <property type="protein sequence ID" value="PRP90859.1"/>
    <property type="molecule type" value="Genomic_DNA"/>
</dbReference>
<dbReference type="CDD" id="cd00635">
    <property type="entry name" value="PLPDE_III_YBL036c_like"/>
    <property type="match status" value="1"/>
</dbReference>
<gene>
    <name evidence="6" type="ORF">ENSA5_61090</name>
</gene>
<comment type="similarity">
    <text evidence="2 4">Belongs to the pyridoxal phosphate-binding protein YggS/PROSC family.</text>
</comment>
<comment type="cofactor">
    <cofactor evidence="3">
        <name>pyridoxal 5'-phosphate</name>
        <dbReference type="ChEBI" id="CHEBI:597326"/>
    </cofactor>
</comment>
<dbReference type="PANTHER" id="PTHR10146">
    <property type="entry name" value="PROLINE SYNTHETASE CO-TRANSCRIBED BACTERIAL HOMOLOG PROTEIN"/>
    <property type="match status" value="1"/>
</dbReference>
<dbReference type="HAMAP" id="MF_02087">
    <property type="entry name" value="PLP_homeostasis"/>
    <property type="match status" value="1"/>
</dbReference>